<dbReference type="InterPro" id="IPR036188">
    <property type="entry name" value="FAD/NAD-bd_sf"/>
</dbReference>
<evidence type="ECO:0000313" key="7">
    <source>
        <dbReference type="Proteomes" id="UP000284751"/>
    </source>
</evidence>
<evidence type="ECO:0000256" key="3">
    <source>
        <dbReference type="ARBA" id="ARBA00022827"/>
    </source>
</evidence>
<evidence type="ECO:0000256" key="1">
    <source>
        <dbReference type="ARBA" id="ARBA00001974"/>
    </source>
</evidence>
<evidence type="ECO:0000259" key="4">
    <source>
        <dbReference type="Pfam" id="PF03486"/>
    </source>
</evidence>
<organism evidence="6 7">
    <name type="scientific">[Clostridium] leptum</name>
    <dbReference type="NCBI Taxonomy" id="1535"/>
    <lineage>
        <taxon>Bacteria</taxon>
        <taxon>Bacillati</taxon>
        <taxon>Bacillota</taxon>
        <taxon>Clostridia</taxon>
        <taxon>Eubacteriales</taxon>
        <taxon>Oscillospiraceae</taxon>
        <taxon>Oscillospiraceae incertae sedis</taxon>
    </lineage>
</organism>
<dbReference type="Gene3D" id="2.40.30.10">
    <property type="entry name" value="Translation factors"/>
    <property type="match status" value="1"/>
</dbReference>
<comment type="cofactor">
    <cofactor evidence="1">
        <name>FAD</name>
        <dbReference type="ChEBI" id="CHEBI:57692"/>
    </cofactor>
</comment>
<dbReference type="Proteomes" id="UP000284751">
    <property type="component" value="Unassembled WGS sequence"/>
</dbReference>
<dbReference type="InterPro" id="IPR004792">
    <property type="entry name" value="BaiN-like"/>
</dbReference>
<accession>A0A412AUT3</accession>
<evidence type="ECO:0000313" key="6">
    <source>
        <dbReference type="EMBL" id="RGQ35539.1"/>
    </source>
</evidence>
<feature type="domain" description="RsdA/BaiN/AoA(So)-like insert" evidence="5">
    <location>
        <begin position="201"/>
        <end position="364"/>
    </location>
</feature>
<dbReference type="Pfam" id="PF22780">
    <property type="entry name" value="HI0933_like_1st"/>
    <property type="match status" value="1"/>
</dbReference>
<evidence type="ECO:0000259" key="5">
    <source>
        <dbReference type="Pfam" id="PF22780"/>
    </source>
</evidence>
<dbReference type="InterPro" id="IPR023166">
    <property type="entry name" value="BaiN-like_dom_sf"/>
</dbReference>
<proteinExistence type="predicted"/>
<gene>
    <name evidence="6" type="ORF">DWY99_12460</name>
</gene>
<dbReference type="AlphaFoldDB" id="A0A412AUT3"/>
<sequence length="421" mass="46122">MKRLRRIRLKLEFDVAVVGGGPAGMMAAASAARLGARTVLLEKNAKLGRKLMITGKGRCNVCNQCDVQSFIGAIPGNGRFLYSAVNRFSPLDTMDYFEGLHVPLKTERGNRVFPVSDRAADIVDAMKEDVEASGVHVLQEDIKALIIEDGAVKGVKAASGKRIQSDSVIVACGGLSYPGTGSTGDGYRLARQAGHTIVPTRPSLVPLVCREDWCQELQGLSLRNIAVQVLDRKQGKEIYRDFGEMLFTHFGVSGPVILSASAHMRDLAPERYEIRIDLKPGLNFEQLDLRLQRDFQKFQNRDFSNSLQELLPKKLIPVAVNLSGIPGEKKCHQISRQERMNFGRLLKSLPVTISGFRPIEEAIVTAGGVSVNELSPKTMESKLVKRLFFAGEVLDVDGYTGGFNLQIAFSTGYLAGNSIWG</sequence>
<feature type="domain" description="RsdA/BaiN/AoA(So)-like Rossmann fold-like" evidence="4">
    <location>
        <begin position="14"/>
        <end position="417"/>
    </location>
</feature>
<dbReference type="PANTHER" id="PTHR42887:SF2">
    <property type="entry name" value="OS12G0638800 PROTEIN"/>
    <property type="match status" value="1"/>
</dbReference>
<keyword evidence="2" id="KW-0285">Flavoprotein</keyword>
<protein>
    <submittedName>
        <fullName evidence="6">NAD(P)/FAD-dependent oxidoreductase</fullName>
    </submittedName>
</protein>
<dbReference type="SUPFAM" id="SSF51905">
    <property type="entry name" value="FAD/NAD(P)-binding domain"/>
    <property type="match status" value="1"/>
</dbReference>
<reference evidence="6 7" key="1">
    <citation type="submission" date="2018-08" db="EMBL/GenBank/DDBJ databases">
        <title>A genome reference for cultivated species of the human gut microbiota.</title>
        <authorList>
            <person name="Zou Y."/>
            <person name="Xue W."/>
            <person name="Luo G."/>
        </authorList>
    </citation>
    <scope>NUCLEOTIDE SEQUENCE [LARGE SCALE GENOMIC DNA]</scope>
    <source>
        <strain evidence="6 7">AF28-26</strain>
    </source>
</reference>
<evidence type="ECO:0000256" key="2">
    <source>
        <dbReference type="ARBA" id="ARBA00022630"/>
    </source>
</evidence>
<dbReference type="InterPro" id="IPR055178">
    <property type="entry name" value="RsdA/BaiN/AoA(So)-like_dom"/>
</dbReference>
<dbReference type="Pfam" id="PF03486">
    <property type="entry name" value="HI0933_like"/>
    <property type="match status" value="1"/>
</dbReference>
<comment type="caution">
    <text evidence="6">The sequence shown here is derived from an EMBL/GenBank/DDBJ whole genome shotgun (WGS) entry which is preliminary data.</text>
</comment>
<dbReference type="PRINTS" id="PR00411">
    <property type="entry name" value="PNDRDTASEI"/>
</dbReference>
<dbReference type="InterPro" id="IPR057661">
    <property type="entry name" value="RsdA/BaiN/AoA(So)_Rossmann"/>
</dbReference>
<dbReference type="Gene3D" id="3.50.50.60">
    <property type="entry name" value="FAD/NAD(P)-binding domain"/>
    <property type="match status" value="1"/>
</dbReference>
<dbReference type="SUPFAM" id="SSF160996">
    <property type="entry name" value="HI0933 insert domain-like"/>
    <property type="match status" value="1"/>
</dbReference>
<dbReference type="EMBL" id="QRTC01000064">
    <property type="protein sequence ID" value="RGQ35539.1"/>
    <property type="molecule type" value="Genomic_DNA"/>
</dbReference>
<dbReference type="Gene3D" id="1.10.8.260">
    <property type="entry name" value="HI0933 insert domain-like"/>
    <property type="match status" value="1"/>
</dbReference>
<dbReference type="PANTHER" id="PTHR42887">
    <property type="entry name" value="OS12G0638800 PROTEIN"/>
    <property type="match status" value="1"/>
</dbReference>
<dbReference type="NCBIfam" id="TIGR00275">
    <property type="entry name" value="aminoacetone oxidase family FAD-binding enzyme"/>
    <property type="match status" value="1"/>
</dbReference>
<keyword evidence="3" id="KW-0274">FAD</keyword>
<name>A0A412AUT3_9FIRM</name>